<evidence type="ECO:0000259" key="1">
    <source>
        <dbReference type="Pfam" id="PF00483"/>
    </source>
</evidence>
<keyword evidence="3" id="KW-0808">Transferase</keyword>
<feature type="domain" description="Nucleotidyl transferase" evidence="1">
    <location>
        <begin position="8"/>
        <end position="290"/>
    </location>
</feature>
<dbReference type="PANTHER" id="PTHR46390:SF1">
    <property type="entry name" value="MANNOSE-1-PHOSPHATE GUANYLYLTRANSFERASE"/>
    <property type="match status" value="1"/>
</dbReference>
<sequence length="361" mass="40942">MDNNRYCIIMAGGIGSRFWPISRRTMPKQFLDMLGTGKSFIRHTYERFAKIVPPENFLVVTNGSYKPLVLEHIPEIDEDQILSEPVGRNTAPCIAYAAWRLRVAASDATMIVTPSDHLILDEDEFRRAIVESAEFAERQRALMTIGIRPDRPATGYGYIQVDNQVRLEQKDVYKVKTFTEKPNLELARSFVESGEFFWNSGIFIWKVDAIMENFERLLPDMHQMFASIAPSYGTPQEQQSIERIYPECRNISIDFGIMEKAGDVYVRCSDFGWSDVGTWGSLYQHSAKDADGNVAPAENMLYDTKGCIVKVPAGKLAVIEGLEDYIVVDSGDVLMICPKSGEQNIKKFIDDVKFKIGDRFI</sequence>
<accession>A0ABY5V1T7</accession>
<evidence type="ECO:0000313" key="4">
    <source>
        <dbReference type="Proteomes" id="UP001059295"/>
    </source>
</evidence>
<gene>
    <name evidence="3" type="ORF">NQ491_05265</name>
</gene>
<feature type="domain" description="MannoseP isomerase/GMP-like beta-helix" evidence="2">
    <location>
        <begin position="301"/>
        <end position="350"/>
    </location>
</feature>
<reference evidence="3" key="1">
    <citation type="journal article" date="2022" name="Cell">
        <title>Design, construction, and in vivo augmentation of a complex gut microbiome.</title>
        <authorList>
            <person name="Cheng A.G."/>
            <person name="Ho P.Y."/>
            <person name="Aranda-Diaz A."/>
            <person name="Jain S."/>
            <person name="Yu F.B."/>
            <person name="Meng X."/>
            <person name="Wang M."/>
            <person name="Iakiviak M."/>
            <person name="Nagashima K."/>
            <person name="Zhao A."/>
            <person name="Murugkar P."/>
            <person name="Patil A."/>
            <person name="Atabakhsh K."/>
            <person name="Weakley A."/>
            <person name="Yan J."/>
            <person name="Brumbaugh A.R."/>
            <person name="Higginbottom S."/>
            <person name="Dimas A."/>
            <person name="Shiver A.L."/>
            <person name="Deutschbauer A."/>
            <person name="Neff N."/>
            <person name="Sonnenburg J.L."/>
            <person name="Huang K.C."/>
            <person name="Fischbach M.A."/>
        </authorList>
    </citation>
    <scope>NUCLEOTIDE SEQUENCE</scope>
    <source>
        <strain evidence="3">AP11</strain>
    </source>
</reference>
<evidence type="ECO:0000313" key="3">
    <source>
        <dbReference type="EMBL" id="UWN58182.1"/>
    </source>
</evidence>
<dbReference type="InterPro" id="IPR049577">
    <property type="entry name" value="GMPP_N"/>
</dbReference>
<keyword evidence="3" id="KW-0548">Nucleotidyltransferase</keyword>
<name>A0ABY5V1T7_9BACT</name>
<proteinExistence type="predicted"/>
<evidence type="ECO:0000259" key="2">
    <source>
        <dbReference type="Pfam" id="PF22640"/>
    </source>
</evidence>
<dbReference type="Proteomes" id="UP001059295">
    <property type="component" value="Chromosome"/>
</dbReference>
<dbReference type="Pfam" id="PF22640">
    <property type="entry name" value="ManC_GMP_beta-helix"/>
    <property type="match status" value="1"/>
</dbReference>
<dbReference type="SUPFAM" id="SSF53448">
    <property type="entry name" value="Nucleotide-diphospho-sugar transferases"/>
    <property type="match status" value="1"/>
</dbReference>
<dbReference type="PANTHER" id="PTHR46390">
    <property type="entry name" value="MANNOSE-1-PHOSPHATE GUANYLYLTRANSFERASE"/>
    <property type="match status" value="1"/>
</dbReference>
<protein>
    <submittedName>
        <fullName evidence="3">Mannose-1-phosphate guanylyltransferase</fullName>
    </submittedName>
</protein>
<dbReference type="SUPFAM" id="SSF159283">
    <property type="entry name" value="Guanosine diphospho-D-mannose pyrophosphorylase/mannose-6-phosphate isomerase linker domain"/>
    <property type="match status" value="1"/>
</dbReference>
<dbReference type="InterPro" id="IPR029044">
    <property type="entry name" value="Nucleotide-diphossugar_trans"/>
</dbReference>
<dbReference type="GeneID" id="82891121"/>
<organism evidence="3 4">
    <name type="scientific">Alistipes ihumii AP11</name>
    <dbReference type="NCBI Taxonomy" id="1211813"/>
    <lineage>
        <taxon>Bacteria</taxon>
        <taxon>Pseudomonadati</taxon>
        <taxon>Bacteroidota</taxon>
        <taxon>Bacteroidia</taxon>
        <taxon>Bacteroidales</taxon>
        <taxon>Rikenellaceae</taxon>
        <taxon>Alistipes</taxon>
    </lineage>
</organism>
<dbReference type="GO" id="GO:0016779">
    <property type="term" value="F:nucleotidyltransferase activity"/>
    <property type="evidence" value="ECO:0007669"/>
    <property type="project" value="UniProtKB-KW"/>
</dbReference>
<dbReference type="CDD" id="cd02509">
    <property type="entry name" value="GDP-M1P_Guanylyltransferase"/>
    <property type="match status" value="1"/>
</dbReference>
<dbReference type="Gene3D" id="3.90.550.10">
    <property type="entry name" value="Spore Coat Polysaccharide Biosynthesis Protein SpsA, Chain A"/>
    <property type="match status" value="1"/>
</dbReference>
<dbReference type="RefSeq" id="WP_019246558.1">
    <property type="nucleotide sequence ID" value="NZ_CAPH01000017.1"/>
</dbReference>
<dbReference type="InterPro" id="IPR054566">
    <property type="entry name" value="ManC/GMP-like_b-helix"/>
</dbReference>
<dbReference type="InterPro" id="IPR051161">
    <property type="entry name" value="Mannose-6P_isomerase_type2"/>
</dbReference>
<dbReference type="EMBL" id="CP102294">
    <property type="protein sequence ID" value="UWN58182.1"/>
    <property type="molecule type" value="Genomic_DNA"/>
</dbReference>
<dbReference type="Pfam" id="PF00483">
    <property type="entry name" value="NTP_transferase"/>
    <property type="match status" value="1"/>
</dbReference>
<dbReference type="InterPro" id="IPR005835">
    <property type="entry name" value="NTP_transferase_dom"/>
</dbReference>
<keyword evidence="4" id="KW-1185">Reference proteome</keyword>